<proteinExistence type="inferred from homology"/>
<keyword evidence="3" id="KW-0378">Hydrolase</keyword>
<dbReference type="PROSITE" id="PS50263">
    <property type="entry name" value="CN_HYDROLASE"/>
    <property type="match status" value="1"/>
</dbReference>
<dbReference type="SUPFAM" id="SSF56317">
    <property type="entry name" value="Carbon-nitrogen hydrolase"/>
    <property type="match status" value="1"/>
</dbReference>
<name>A0ABU3PSF9_9ACTN</name>
<dbReference type="EMBL" id="JAVYII010000001">
    <property type="protein sequence ID" value="MDT9591720.1"/>
    <property type="molecule type" value="Genomic_DNA"/>
</dbReference>
<dbReference type="PANTHER" id="PTHR23088:SF27">
    <property type="entry name" value="DEAMINATED GLUTATHIONE AMIDASE"/>
    <property type="match status" value="1"/>
</dbReference>
<dbReference type="Gene3D" id="3.60.110.10">
    <property type="entry name" value="Carbon-nitrogen hydrolase"/>
    <property type="match status" value="1"/>
</dbReference>
<dbReference type="RefSeq" id="WP_315730727.1">
    <property type="nucleotide sequence ID" value="NZ_JAVYII010000001.1"/>
</dbReference>
<dbReference type="CDD" id="cd07197">
    <property type="entry name" value="nitrilase"/>
    <property type="match status" value="1"/>
</dbReference>
<dbReference type="InterPro" id="IPR003010">
    <property type="entry name" value="C-N_Hydrolase"/>
</dbReference>
<dbReference type="Proteomes" id="UP001268542">
    <property type="component" value="Unassembled WGS sequence"/>
</dbReference>
<keyword evidence="4" id="KW-1185">Reference proteome</keyword>
<dbReference type="InterPro" id="IPR036526">
    <property type="entry name" value="C-N_Hydrolase_sf"/>
</dbReference>
<reference evidence="3 4" key="1">
    <citation type="submission" date="2023-08" db="EMBL/GenBank/DDBJ databases">
        <title>Nocardioides seae sp. nov., a bacterium isolated from a soil.</title>
        <authorList>
            <person name="Wang X."/>
        </authorList>
    </citation>
    <scope>NUCLEOTIDE SEQUENCE [LARGE SCALE GENOMIC DNA]</scope>
    <source>
        <strain evidence="3 4">YZH12</strain>
    </source>
</reference>
<accession>A0ABU3PSF9</accession>
<comment type="caution">
    <text evidence="3">The sequence shown here is derived from an EMBL/GenBank/DDBJ whole genome shotgun (WGS) entry which is preliminary data.</text>
</comment>
<protein>
    <submittedName>
        <fullName evidence="3">Carbon-nitrogen hydrolase family protein</fullName>
    </submittedName>
</protein>
<evidence type="ECO:0000313" key="3">
    <source>
        <dbReference type="EMBL" id="MDT9591720.1"/>
    </source>
</evidence>
<evidence type="ECO:0000313" key="4">
    <source>
        <dbReference type="Proteomes" id="UP001268542"/>
    </source>
</evidence>
<dbReference type="GO" id="GO:0016787">
    <property type="term" value="F:hydrolase activity"/>
    <property type="evidence" value="ECO:0007669"/>
    <property type="project" value="UniProtKB-KW"/>
</dbReference>
<sequence>MSLLRVAAAQGPAVPGDLAANARTGADLVARAGGAGARVVVLPEAYLTGYDLDVFAGALPDLADHLGPALDPLREAARAAGAHVVAGTALDRRGRATLSSVLVRPDGEVSVPYDKQHLDGAERPYFVPGDHGTTVEVEGVGLGLSICYDGCFPEHAASAARTGAAGYLASAAYFSGGEHRRDLYYAARALENGMYVVLAGLTGRTGGRALSGGSAVYDPEGRVLDRLGTETGVVVADLDTDLVAATRAQHTMVADHRASLGPRRHV</sequence>
<feature type="domain" description="CN hydrolase" evidence="2">
    <location>
        <begin position="4"/>
        <end position="240"/>
    </location>
</feature>
<dbReference type="Pfam" id="PF00795">
    <property type="entry name" value="CN_hydrolase"/>
    <property type="match status" value="1"/>
</dbReference>
<organism evidence="3 4">
    <name type="scientific">Nocardioides imazamoxiresistens</name>
    <dbReference type="NCBI Taxonomy" id="3231893"/>
    <lineage>
        <taxon>Bacteria</taxon>
        <taxon>Bacillati</taxon>
        <taxon>Actinomycetota</taxon>
        <taxon>Actinomycetes</taxon>
        <taxon>Propionibacteriales</taxon>
        <taxon>Nocardioidaceae</taxon>
        <taxon>Nocardioides</taxon>
    </lineage>
</organism>
<evidence type="ECO:0000256" key="1">
    <source>
        <dbReference type="ARBA" id="ARBA00010613"/>
    </source>
</evidence>
<evidence type="ECO:0000259" key="2">
    <source>
        <dbReference type="PROSITE" id="PS50263"/>
    </source>
</evidence>
<dbReference type="PANTHER" id="PTHR23088">
    <property type="entry name" value="NITRILASE-RELATED"/>
    <property type="match status" value="1"/>
</dbReference>
<comment type="similarity">
    <text evidence="1">Belongs to the carbon-nitrogen hydrolase superfamily. NIT1/NIT2 family.</text>
</comment>
<gene>
    <name evidence="3" type="ORF">RDV89_01480</name>
</gene>